<evidence type="ECO:0000256" key="1">
    <source>
        <dbReference type="SAM" id="SignalP"/>
    </source>
</evidence>
<feature type="signal peptide" evidence="1">
    <location>
        <begin position="1"/>
        <end position="23"/>
    </location>
</feature>
<dbReference type="InterPro" id="IPR002048">
    <property type="entry name" value="EF_hand_dom"/>
</dbReference>
<proteinExistence type="predicted"/>
<dbReference type="PROSITE" id="PS50222">
    <property type="entry name" value="EF_HAND_2"/>
    <property type="match status" value="1"/>
</dbReference>
<dbReference type="Gene3D" id="1.10.238.10">
    <property type="entry name" value="EF-hand"/>
    <property type="match status" value="1"/>
</dbReference>
<dbReference type="SMART" id="SM00054">
    <property type="entry name" value="EFh"/>
    <property type="match status" value="2"/>
</dbReference>
<protein>
    <recommendedName>
        <fullName evidence="2">EF-hand domain-containing protein</fullName>
    </recommendedName>
</protein>
<keyword evidence="1" id="KW-0732">Signal</keyword>
<dbReference type="EMBL" id="JARXRM010000025">
    <property type="protein sequence ID" value="MDH5822547.1"/>
    <property type="molecule type" value="Genomic_DNA"/>
</dbReference>
<dbReference type="Proteomes" id="UP001156940">
    <property type="component" value="Unassembled WGS sequence"/>
</dbReference>
<reference evidence="3 4" key="1">
    <citation type="submission" date="2023-04" db="EMBL/GenBank/DDBJ databases">
        <title>Luteimonas endophyticus RD2P54.</title>
        <authorList>
            <person name="Sun J.-Q."/>
        </authorList>
    </citation>
    <scope>NUCLEOTIDE SEQUENCE [LARGE SCALE GENOMIC DNA]</scope>
    <source>
        <strain evidence="3 4">RD2P54</strain>
    </source>
</reference>
<dbReference type="Pfam" id="PF13405">
    <property type="entry name" value="EF-hand_6"/>
    <property type="match status" value="1"/>
</dbReference>
<evidence type="ECO:0000313" key="3">
    <source>
        <dbReference type="EMBL" id="MDH5822547.1"/>
    </source>
</evidence>
<dbReference type="RefSeq" id="WP_280573479.1">
    <property type="nucleotide sequence ID" value="NZ_JARXRM010000025.1"/>
</dbReference>
<comment type="caution">
    <text evidence="3">The sequence shown here is derived from an EMBL/GenBank/DDBJ whole genome shotgun (WGS) entry which is preliminary data.</text>
</comment>
<dbReference type="PROSITE" id="PS00018">
    <property type="entry name" value="EF_HAND_1"/>
    <property type="match status" value="1"/>
</dbReference>
<name>A0ABT6J7J0_9GAMM</name>
<accession>A0ABT6J7J0</accession>
<dbReference type="InterPro" id="IPR011992">
    <property type="entry name" value="EF-hand-dom_pair"/>
</dbReference>
<dbReference type="InterPro" id="IPR018247">
    <property type="entry name" value="EF_Hand_1_Ca_BS"/>
</dbReference>
<sequence length="96" mass="10574">MRNPTSRLLLAATLAALSTSACAQNNSRAERFAQAMQERFTTADTNRDGRISRDEASAGMPRVAERFDALDTDSDGQLSRDELRAAAQQMRAQRGR</sequence>
<feature type="domain" description="EF-hand" evidence="2">
    <location>
        <begin position="58"/>
        <end position="93"/>
    </location>
</feature>
<dbReference type="PROSITE" id="PS51257">
    <property type="entry name" value="PROKAR_LIPOPROTEIN"/>
    <property type="match status" value="1"/>
</dbReference>
<evidence type="ECO:0000259" key="2">
    <source>
        <dbReference type="PROSITE" id="PS50222"/>
    </source>
</evidence>
<evidence type="ECO:0000313" key="4">
    <source>
        <dbReference type="Proteomes" id="UP001156940"/>
    </source>
</evidence>
<dbReference type="Pfam" id="PF13202">
    <property type="entry name" value="EF-hand_5"/>
    <property type="match status" value="1"/>
</dbReference>
<gene>
    <name evidence="3" type="ORF">QFW77_06025</name>
</gene>
<feature type="chain" id="PRO_5045093644" description="EF-hand domain-containing protein" evidence="1">
    <location>
        <begin position="24"/>
        <end position="96"/>
    </location>
</feature>
<dbReference type="SUPFAM" id="SSF47473">
    <property type="entry name" value="EF-hand"/>
    <property type="match status" value="1"/>
</dbReference>
<organism evidence="3 4">
    <name type="scientific">Luteimonas endophytica</name>
    <dbReference type="NCBI Taxonomy" id="3042023"/>
    <lineage>
        <taxon>Bacteria</taxon>
        <taxon>Pseudomonadati</taxon>
        <taxon>Pseudomonadota</taxon>
        <taxon>Gammaproteobacteria</taxon>
        <taxon>Lysobacterales</taxon>
        <taxon>Lysobacteraceae</taxon>
        <taxon>Luteimonas</taxon>
    </lineage>
</organism>
<keyword evidence="4" id="KW-1185">Reference proteome</keyword>